<dbReference type="OrthoDB" id="9828789at2"/>
<accession>A0A1M5U402</accession>
<feature type="chain" id="PRO_5012183677" description="Outer membrane protein beta-barrel domain-containing protein" evidence="1">
    <location>
        <begin position="21"/>
        <end position="192"/>
    </location>
</feature>
<dbReference type="AlphaFoldDB" id="A0A1M5U402"/>
<name>A0A1M5U402_9BACT</name>
<organism evidence="2 3">
    <name type="scientific">Chryseolinea serpens</name>
    <dbReference type="NCBI Taxonomy" id="947013"/>
    <lineage>
        <taxon>Bacteria</taxon>
        <taxon>Pseudomonadati</taxon>
        <taxon>Bacteroidota</taxon>
        <taxon>Cytophagia</taxon>
        <taxon>Cytophagales</taxon>
        <taxon>Fulvivirgaceae</taxon>
        <taxon>Chryseolinea</taxon>
    </lineage>
</organism>
<dbReference type="Proteomes" id="UP000184212">
    <property type="component" value="Unassembled WGS sequence"/>
</dbReference>
<evidence type="ECO:0000256" key="1">
    <source>
        <dbReference type="SAM" id="SignalP"/>
    </source>
</evidence>
<evidence type="ECO:0000313" key="3">
    <source>
        <dbReference type="Proteomes" id="UP000184212"/>
    </source>
</evidence>
<proteinExistence type="predicted"/>
<feature type="signal peptide" evidence="1">
    <location>
        <begin position="1"/>
        <end position="20"/>
    </location>
</feature>
<sequence>MKKNVLIIFACIHACLLSWAQDVPVLPPLPDTTTITSPAPVVQPSHGRRSVFYARAGVSFFMAYNPTQTIMLYAPGVTVAPGIRMLQNRDAALTLSFPITLGWSRTKAFADLDLPAMVDLHIGSAAGNNQNSRIGLVVGAGVAYLYAENFNERTLHVGGLRCHAGIAFGKKNNDSRNLVLISYGESTTPSRN</sequence>
<reference evidence="2 3" key="1">
    <citation type="submission" date="2016-11" db="EMBL/GenBank/DDBJ databases">
        <authorList>
            <person name="Jaros S."/>
            <person name="Januszkiewicz K."/>
            <person name="Wedrychowicz H."/>
        </authorList>
    </citation>
    <scope>NUCLEOTIDE SEQUENCE [LARGE SCALE GENOMIC DNA]</scope>
    <source>
        <strain evidence="2 3">DSM 24574</strain>
    </source>
</reference>
<dbReference type="EMBL" id="FQWQ01000003">
    <property type="protein sequence ID" value="SHH57752.1"/>
    <property type="molecule type" value="Genomic_DNA"/>
</dbReference>
<protein>
    <recommendedName>
        <fullName evidence="4">Outer membrane protein beta-barrel domain-containing protein</fullName>
    </recommendedName>
</protein>
<evidence type="ECO:0008006" key="4">
    <source>
        <dbReference type="Google" id="ProtNLM"/>
    </source>
</evidence>
<gene>
    <name evidence="2" type="ORF">SAMN04488109_4449</name>
</gene>
<keyword evidence="3" id="KW-1185">Reference proteome</keyword>
<evidence type="ECO:0000313" key="2">
    <source>
        <dbReference type="EMBL" id="SHH57752.1"/>
    </source>
</evidence>
<dbReference type="RefSeq" id="WP_143165038.1">
    <property type="nucleotide sequence ID" value="NZ_FQWQ01000003.1"/>
</dbReference>
<keyword evidence="1" id="KW-0732">Signal</keyword>